<dbReference type="InterPro" id="IPR044925">
    <property type="entry name" value="His-Me_finger_sf"/>
</dbReference>
<sequence>LLLLQVGASCLWLGHSEVVPSFAKCPEFFYQNTPPNNALLPQDPAWICQHYNKTNYYATLYNKTGRIPVYSAYIYQPASGNRTKNWMIEPQLICPNFPKEMETEFTLMKKYNMASLDIGQNQAINSDYKNLTVLNRGHLNPNGHHNTNNSRMATFTLTNIVPQNSTLNGGNWSHCEQKTVAQKSQDCINNTTYVIVGAVPGNKFIASGRVNVPSHIWSSACCQTNNGMKSWAVIAANNQNQVTELTLGQLEGNLTQLYGKGNVSLFHSNCPR</sequence>
<dbReference type="InterPro" id="IPR001604">
    <property type="entry name" value="Endo_G_ENPP1-like_dom"/>
</dbReference>
<proteinExistence type="predicted"/>
<dbReference type="GO" id="GO:0003676">
    <property type="term" value="F:nucleic acid binding"/>
    <property type="evidence" value="ECO:0007669"/>
    <property type="project" value="InterPro"/>
</dbReference>
<evidence type="ECO:0000256" key="1">
    <source>
        <dbReference type="SAM" id="SignalP"/>
    </source>
</evidence>
<dbReference type="SMART" id="SM00892">
    <property type="entry name" value="Endonuclease_NS"/>
    <property type="match status" value="1"/>
</dbReference>
<feature type="signal peptide" evidence="1">
    <location>
        <begin position="1"/>
        <end position="16"/>
    </location>
</feature>
<organism evidence="4 5">
    <name type="scientific">Serilophus lunatus</name>
    <name type="common">silver-breasted broadbill</name>
    <dbReference type="NCBI Taxonomy" id="239386"/>
    <lineage>
        <taxon>Eukaryota</taxon>
        <taxon>Metazoa</taxon>
        <taxon>Chordata</taxon>
        <taxon>Craniata</taxon>
        <taxon>Vertebrata</taxon>
        <taxon>Euteleostomi</taxon>
        <taxon>Archelosauria</taxon>
        <taxon>Archosauria</taxon>
        <taxon>Dinosauria</taxon>
        <taxon>Saurischia</taxon>
        <taxon>Theropoda</taxon>
        <taxon>Coelurosauria</taxon>
        <taxon>Aves</taxon>
        <taxon>Neognathae</taxon>
        <taxon>Neoaves</taxon>
        <taxon>Telluraves</taxon>
        <taxon>Australaves</taxon>
        <taxon>Passeriformes</taxon>
        <taxon>Eurylaimidae</taxon>
        <taxon>Serilophus</taxon>
    </lineage>
</organism>
<evidence type="ECO:0000259" key="3">
    <source>
        <dbReference type="SMART" id="SM00892"/>
    </source>
</evidence>
<evidence type="ECO:0000313" key="4">
    <source>
        <dbReference type="EMBL" id="NXM72924.1"/>
    </source>
</evidence>
<evidence type="ECO:0000259" key="2">
    <source>
        <dbReference type="SMART" id="SM00477"/>
    </source>
</evidence>
<dbReference type="SUPFAM" id="SSF54060">
    <property type="entry name" value="His-Me finger endonucleases"/>
    <property type="match status" value="1"/>
</dbReference>
<dbReference type="AlphaFoldDB" id="A0A7L1D7R2"/>
<keyword evidence="1" id="KW-0732">Signal</keyword>
<dbReference type="SMART" id="SM00477">
    <property type="entry name" value="NUC"/>
    <property type="match status" value="1"/>
</dbReference>
<name>A0A7L1D7R2_9PASS</name>
<feature type="chain" id="PRO_5029748427" evidence="1">
    <location>
        <begin position="17"/>
        <end position="272"/>
    </location>
</feature>
<dbReference type="PANTHER" id="PTHR21472:SF26">
    <property type="entry name" value="ENDONUCLEASE DOMAIN CONTAINING 1"/>
    <property type="match status" value="1"/>
</dbReference>
<keyword evidence="5" id="KW-1185">Reference proteome</keyword>
<dbReference type="InterPro" id="IPR039015">
    <property type="entry name" value="ENDOD1"/>
</dbReference>
<feature type="non-terminal residue" evidence="4">
    <location>
        <position position="1"/>
    </location>
</feature>
<protein>
    <submittedName>
        <fullName evidence="4">ENDD1 protein</fullName>
    </submittedName>
</protein>
<dbReference type="InterPro" id="IPR044929">
    <property type="entry name" value="DNA/RNA_non-sp_Endonuclease_sf"/>
</dbReference>
<dbReference type="OrthoDB" id="69221at2759"/>
<dbReference type="Pfam" id="PF01223">
    <property type="entry name" value="Endonuclease_NS"/>
    <property type="match status" value="1"/>
</dbReference>
<reference evidence="4 5" key="1">
    <citation type="submission" date="2019-09" db="EMBL/GenBank/DDBJ databases">
        <title>Bird 10,000 Genomes (B10K) Project - Family phase.</title>
        <authorList>
            <person name="Zhang G."/>
        </authorList>
    </citation>
    <scope>NUCLEOTIDE SEQUENCE [LARGE SCALE GENOMIC DNA]</scope>
    <source>
        <strain evidence="4">B10K-DU-002-03</strain>
        <tissue evidence="4">Muscle</tissue>
    </source>
</reference>
<dbReference type="GO" id="GO:0046872">
    <property type="term" value="F:metal ion binding"/>
    <property type="evidence" value="ECO:0007669"/>
    <property type="project" value="InterPro"/>
</dbReference>
<dbReference type="PANTHER" id="PTHR21472">
    <property type="entry name" value="ENDONUCLEASE DOMAIN-CONTAINING 1 PROTEIN ENDOD1"/>
    <property type="match status" value="1"/>
</dbReference>
<accession>A0A7L1D7R2</accession>
<evidence type="ECO:0000313" key="5">
    <source>
        <dbReference type="Proteomes" id="UP000553648"/>
    </source>
</evidence>
<dbReference type="Gene3D" id="3.40.570.10">
    <property type="entry name" value="Extracellular Endonuclease, subunit A"/>
    <property type="match status" value="1"/>
</dbReference>
<dbReference type="GO" id="GO:0016787">
    <property type="term" value="F:hydrolase activity"/>
    <property type="evidence" value="ECO:0007669"/>
    <property type="project" value="InterPro"/>
</dbReference>
<dbReference type="InterPro" id="IPR020821">
    <property type="entry name" value="ENPP1-3/EXOG-like_nuc-like"/>
</dbReference>
<feature type="domain" description="ENPP1-3/EXOG-like endonuclease/phosphodiesterase" evidence="2">
    <location>
        <begin position="54"/>
        <end position="265"/>
    </location>
</feature>
<dbReference type="Proteomes" id="UP000553648">
    <property type="component" value="Unassembled WGS sequence"/>
</dbReference>
<comment type="caution">
    <text evidence="4">The sequence shown here is derived from an EMBL/GenBank/DDBJ whole genome shotgun (WGS) entry which is preliminary data.</text>
</comment>
<feature type="non-terminal residue" evidence="4">
    <location>
        <position position="272"/>
    </location>
</feature>
<feature type="domain" description="DNA/RNA non-specific endonuclease/pyrophosphatase/phosphodiesterase" evidence="3">
    <location>
        <begin position="53"/>
        <end position="265"/>
    </location>
</feature>
<gene>
    <name evidence="4" type="primary">Endod1_4</name>
    <name evidence="4" type="ORF">SERLUN_R05833</name>
</gene>
<dbReference type="EMBL" id="VXBA01003451">
    <property type="protein sequence ID" value="NXM72924.1"/>
    <property type="molecule type" value="Genomic_DNA"/>
</dbReference>